<evidence type="ECO:0000313" key="2">
    <source>
        <dbReference type="Proteomes" id="UP001562065"/>
    </source>
</evidence>
<evidence type="ECO:0008006" key="3">
    <source>
        <dbReference type="Google" id="ProtNLM"/>
    </source>
</evidence>
<dbReference type="Proteomes" id="UP001562065">
    <property type="component" value="Unassembled WGS sequence"/>
</dbReference>
<organism evidence="1 2">
    <name type="scientific">Isoalcanivorax beigongshangi</name>
    <dbReference type="NCBI Taxonomy" id="3238810"/>
    <lineage>
        <taxon>Bacteria</taxon>
        <taxon>Pseudomonadati</taxon>
        <taxon>Pseudomonadota</taxon>
        <taxon>Gammaproteobacteria</taxon>
        <taxon>Oceanospirillales</taxon>
        <taxon>Alcanivoracaceae</taxon>
        <taxon>Isoalcanivorax</taxon>
    </lineage>
</organism>
<keyword evidence="2" id="KW-1185">Reference proteome</keyword>
<evidence type="ECO:0000313" key="1">
    <source>
        <dbReference type="EMBL" id="MEY1660763.1"/>
    </source>
</evidence>
<dbReference type="InterPro" id="IPR036527">
    <property type="entry name" value="SCP2_sterol-bd_dom_sf"/>
</dbReference>
<accession>A0ABV4AFZ4</accession>
<gene>
    <name evidence="1" type="ORF">AB5I84_01210</name>
</gene>
<dbReference type="Gene3D" id="3.30.1050.10">
    <property type="entry name" value="SCP2 sterol-binding domain"/>
    <property type="match status" value="1"/>
</dbReference>
<sequence>MRFRLVMWILGLRLRWLGRRNEKFAGKLSGRNVLMQWRTKAGTPARWFHFSDGGVRSGAGLHPAPTVALSFEDAAYAFNVLKQAAGNQMVFMEGMQQQKIAIEGDVSQMMWFMSLMKFIAPKR</sequence>
<proteinExistence type="predicted"/>
<dbReference type="EMBL" id="JBGCUO010000001">
    <property type="protein sequence ID" value="MEY1660763.1"/>
    <property type="molecule type" value="Genomic_DNA"/>
</dbReference>
<reference evidence="1 2" key="1">
    <citation type="submission" date="2024-07" db="EMBL/GenBank/DDBJ databases">
        <authorList>
            <person name="Ren Q."/>
        </authorList>
    </citation>
    <scope>NUCLEOTIDE SEQUENCE [LARGE SCALE GENOMIC DNA]</scope>
    <source>
        <strain evidence="1 2">REN37</strain>
    </source>
</reference>
<dbReference type="SUPFAM" id="SSF55718">
    <property type="entry name" value="SCP-like"/>
    <property type="match status" value="1"/>
</dbReference>
<protein>
    <recommendedName>
        <fullName evidence="3">SCP-2 sterol transfer family protein</fullName>
    </recommendedName>
</protein>
<comment type="caution">
    <text evidence="1">The sequence shown here is derived from an EMBL/GenBank/DDBJ whole genome shotgun (WGS) entry which is preliminary data.</text>
</comment>
<name>A0ABV4AFZ4_9GAMM</name>
<dbReference type="RefSeq" id="WP_369454006.1">
    <property type="nucleotide sequence ID" value="NZ_JBGCUO010000001.1"/>
</dbReference>